<keyword evidence="5 19" id="KW-0597">Phosphoprotein</keyword>
<dbReference type="AlphaFoldDB" id="A0A2T4IFI8"/>
<evidence type="ECO:0000256" key="15">
    <source>
        <dbReference type="ARBA" id="ARBA00064003"/>
    </source>
</evidence>
<dbReference type="PROSITE" id="PS50110">
    <property type="entry name" value="RESPONSE_REGULATORY"/>
    <property type="match status" value="2"/>
</dbReference>
<comment type="subcellular location">
    <subcellularLocation>
        <location evidence="2">Cell membrane</location>
        <topology evidence="2">Multi-pass membrane protein</topology>
    </subcellularLocation>
</comment>
<feature type="modified residue" description="4-aspartylphosphate" evidence="19">
    <location>
        <position position="623"/>
    </location>
</feature>
<dbReference type="PANTHER" id="PTHR45339">
    <property type="entry name" value="HYBRID SIGNAL TRANSDUCTION HISTIDINE KINASE J"/>
    <property type="match status" value="1"/>
</dbReference>
<dbReference type="GO" id="GO:0005886">
    <property type="term" value="C:plasma membrane"/>
    <property type="evidence" value="ECO:0007669"/>
    <property type="project" value="UniProtKB-SubCell"/>
</dbReference>
<keyword evidence="7" id="KW-0812">Transmembrane</keyword>
<dbReference type="PROSITE" id="PS50894">
    <property type="entry name" value="HPT"/>
    <property type="match status" value="1"/>
</dbReference>
<dbReference type="Gene3D" id="1.20.120.160">
    <property type="entry name" value="HPT domain"/>
    <property type="match status" value="1"/>
</dbReference>
<keyword evidence="9 25" id="KW-0418">Kinase</keyword>
<keyword evidence="20" id="KW-0175">Coiled coil</keyword>
<dbReference type="CDD" id="cd00130">
    <property type="entry name" value="PAS"/>
    <property type="match status" value="1"/>
</dbReference>
<evidence type="ECO:0000256" key="4">
    <source>
        <dbReference type="ARBA" id="ARBA00022475"/>
    </source>
</evidence>
<dbReference type="RefSeq" id="WP_107493483.1">
    <property type="nucleotide sequence ID" value="NZ_PZKC01000006.1"/>
</dbReference>
<dbReference type="PANTHER" id="PTHR45339:SF1">
    <property type="entry name" value="HYBRID SIGNAL TRANSDUCTION HISTIDINE KINASE J"/>
    <property type="match status" value="1"/>
</dbReference>
<name>A0A2T4IFI8_9RHOO</name>
<dbReference type="CDD" id="cd00088">
    <property type="entry name" value="HPT"/>
    <property type="match status" value="1"/>
</dbReference>
<feature type="domain" description="Response regulatory" evidence="22">
    <location>
        <begin position="418"/>
        <end position="539"/>
    </location>
</feature>
<keyword evidence="13" id="KW-0472">Membrane</keyword>
<gene>
    <name evidence="25" type="ORF">C8261_09645</name>
</gene>
<dbReference type="Gene3D" id="3.40.50.2300">
    <property type="match status" value="2"/>
</dbReference>
<evidence type="ECO:0000256" key="14">
    <source>
        <dbReference type="ARBA" id="ARBA00058004"/>
    </source>
</evidence>
<evidence type="ECO:0000313" key="26">
    <source>
        <dbReference type="Proteomes" id="UP000241193"/>
    </source>
</evidence>
<dbReference type="InterPro" id="IPR000014">
    <property type="entry name" value="PAS"/>
</dbReference>
<dbReference type="EMBL" id="PZKC01000006">
    <property type="protein sequence ID" value="PTD96549.1"/>
    <property type="molecule type" value="Genomic_DNA"/>
</dbReference>
<dbReference type="InterPro" id="IPR013655">
    <property type="entry name" value="PAS_fold_3"/>
</dbReference>
<evidence type="ECO:0000256" key="12">
    <source>
        <dbReference type="ARBA" id="ARBA00023012"/>
    </source>
</evidence>
<dbReference type="SUPFAM" id="SSF47384">
    <property type="entry name" value="Homodimeric domain of signal transducing histidine kinase"/>
    <property type="match status" value="1"/>
</dbReference>
<evidence type="ECO:0000259" key="23">
    <source>
        <dbReference type="PROSITE" id="PS50113"/>
    </source>
</evidence>
<keyword evidence="6" id="KW-0808">Transferase</keyword>
<feature type="domain" description="Response regulatory" evidence="22">
    <location>
        <begin position="574"/>
        <end position="699"/>
    </location>
</feature>
<evidence type="ECO:0000256" key="19">
    <source>
        <dbReference type="PROSITE-ProRule" id="PRU00169"/>
    </source>
</evidence>
<dbReference type="SUPFAM" id="SSF55785">
    <property type="entry name" value="PYP-like sensor domain (PAS domain)"/>
    <property type="match status" value="1"/>
</dbReference>
<dbReference type="InterPro" id="IPR036890">
    <property type="entry name" value="HATPase_C_sf"/>
</dbReference>
<evidence type="ECO:0000256" key="17">
    <source>
        <dbReference type="ARBA" id="ARBA00070152"/>
    </source>
</evidence>
<dbReference type="InterPro" id="IPR035965">
    <property type="entry name" value="PAS-like_dom_sf"/>
</dbReference>
<dbReference type="InterPro" id="IPR005467">
    <property type="entry name" value="His_kinase_dom"/>
</dbReference>
<dbReference type="Pfam" id="PF02518">
    <property type="entry name" value="HATPase_c"/>
    <property type="match status" value="1"/>
</dbReference>
<dbReference type="InterPro" id="IPR001610">
    <property type="entry name" value="PAC"/>
</dbReference>
<dbReference type="Pfam" id="PF00072">
    <property type="entry name" value="Response_reg"/>
    <property type="match status" value="1"/>
</dbReference>
<evidence type="ECO:0000256" key="10">
    <source>
        <dbReference type="ARBA" id="ARBA00022840"/>
    </source>
</evidence>
<dbReference type="GO" id="GO:0000155">
    <property type="term" value="F:phosphorelay sensor kinase activity"/>
    <property type="evidence" value="ECO:0007669"/>
    <property type="project" value="InterPro"/>
</dbReference>
<evidence type="ECO:0000256" key="13">
    <source>
        <dbReference type="ARBA" id="ARBA00023136"/>
    </source>
</evidence>
<protein>
    <recommendedName>
        <fullName evidence="16">Sensory/regulatory protein RpfC</fullName>
        <ecNumber evidence="3">2.7.13.3</ecNumber>
    </recommendedName>
    <alternativeName>
        <fullName evidence="17">Virulence sensor protein BvgS</fullName>
    </alternativeName>
</protein>
<keyword evidence="12" id="KW-0902">Two-component regulatory system</keyword>
<keyword evidence="4" id="KW-1003">Cell membrane</keyword>
<dbReference type="InterPro" id="IPR036641">
    <property type="entry name" value="HPT_dom_sf"/>
</dbReference>
<dbReference type="PROSITE" id="PS50109">
    <property type="entry name" value="HIS_KIN"/>
    <property type="match status" value="1"/>
</dbReference>
<dbReference type="InterPro" id="IPR003661">
    <property type="entry name" value="HisK_dim/P_dom"/>
</dbReference>
<comment type="caution">
    <text evidence="25">The sequence shown here is derived from an EMBL/GenBank/DDBJ whole genome shotgun (WGS) entry which is preliminary data.</text>
</comment>
<dbReference type="NCBIfam" id="TIGR00229">
    <property type="entry name" value="sensory_box"/>
    <property type="match status" value="1"/>
</dbReference>
<evidence type="ECO:0000256" key="3">
    <source>
        <dbReference type="ARBA" id="ARBA00012438"/>
    </source>
</evidence>
<evidence type="ECO:0000259" key="22">
    <source>
        <dbReference type="PROSITE" id="PS50110"/>
    </source>
</evidence>
<evidence type="ECO:0000256" key="11">
    <source>
        <dbReference type="ARBA" id="ARBA00022989"/>
    </source>
</evidence>
<feature type="modified residue" description="4-aspartylphosphate" evidence="19">
    <location>
        <position position="472"/>
    </location>
</feature>
<dbReference type="SUPFAM" id="SSF52172">
    <property type="entry name" value="CheY-like"/>
    <property type="match status" value="2"/>
</dbReference>
<dbReference type="Pfam" id="PF01627">
    <property type="entry name" value="Hpt"/>
    <property type="match status" value="1"/>
</dbReference>
<dbReference type="CDD" id="cd00082">
    <property type="entry name" value="HisKA"/>
    <property type="match status" value="1"/>
</dbReference>
<dbReference type="InterPro" id="IPR011006">
    <property type="entry name" value="CheY-like_superfamily"/>
</dbReference>
<dbReference type="Proteomes" id="UP000241193">
    <property type="component" value="Unassembled WGS sequence"/>
</dbReference>
<evidence type="ECO:0000256" key="9">
    <source>
        <dbReference type="ARBA" id="ARBA00022777"/>
    </source>
</evidence>
<feature type="domain" description="Histidine kinase" evidence="21">
    <location>
        <begin position="181"/>
        <end position="402"/>
    </location>
</feature>
<dbReference type="Pfam" id="PF08447">
    <property type="entry name" value="PAS_3"/>
    <property type="match status" value="1"/>
</dbReference>
<evidence type="ECO:0000256" key="18">
    <source>
        <dbReference type="PROSITE-ProRule" id="PRU00110"/>
    </source>
</evidence>
<comment type="function">
    <text evidence="14">Member of the two-component regulatory system BvgS/BvgA. Phosphorylates BvgA via a four-step phosphorelay in response to environmental signals.</text>
</comment>
<evidence type="ECO:0000313" key="25">
    <source>
        <dbReference type="EMBL" id="PTD96549.1"/>
    </source>
</evidence>
<evidence type="ECO:0000259" key="21">
    <source>
        <dbReference type="PROSITE" id="PS50109"/>
    </source>
</evidence>
<comment type="catalytic activity">
    <reaction evidence="1">
        <text>ATP + protein L-histidine = ADP + protein N-phospho-L-histidine.</text>
        <dbReference type="EC" id="2.7.13.3"/>
    </reaction>
</comment>
<dbReference type="SUPFAM" id="SSF55874">
    <property type="entry name" value="ATPase domain of HSP90 chaperone/DNA topoisomerase II/histidine kinase"/>
    <property type="match status" value="1"/>
</dbReference>
<evidence type="ECO:0000256" key="2">
    <source>
        <dbReference type="ARBA" id="ARBA00004651"/>
    </source>
</evidence>
<dbReference type="SMART" id="SM00448">
    <property type="entry name" value="REC"/>
    <property type="match status" value="2"/>
</dbReference>
<keyword evidence="11" id="KW-1133">Transmembrane helix</keyword>
<dbReference type="CDD" id="cd17546">
    <property type="entry name" value="REC_hyHK_CKI1_RcsC-like"/>
    <property type="match status" value="1"/>
</dbReference>
<proteinExistence type="predicted"/>
<dbReference type="SUPFAM" id="SSF47226">
    <property type="entry name" value="Histidine-containing phosphotransfer domain, HPT domain"/>
    <property type="match status" value="1"/>
</dbReference>
<feature type="domain" description="PAC" evidence="23">
    <location>
        <begin position="110"/>
        <end position="163"/>
    </location>
</feature>
<accession>A0A2T4IFI8</accession>
<dbReference type="Gene3D" id="3.30.450.20">
    <property type="entry name" value="PAS domain"/>
    <property type="match status" value="1"/>
</dbReference>
<sequence length="842" mass="91870">MSDPAAAGPHSAAEDRRLQALAAENERLESELAEARARLDLALHNTASGLWDWDLLAGRVQVDKQWQALFGPGDEPEAAIDAWVKLIHADDAGAMQQLLRSHLRGDLPVFEAECRVRSRDGGWKWLQVRGQAMHRGADGRWQRLMGAWRDISGRKSRELELLQAKEAAEAASRAKGEFLANMSHEIRTPMNGILGMTDLLLDSDLDDEQREYLLTVKSSGEALLTIINDILDFSKIEAGKLSLERIDFSPAAVVAETLKSLALRAHEKGLEIWFEVADEVPAVLRGDPGRIRQVLLNLIGNAIKFTAEGEIEVGVGVERRSADELALRFTVRDTGIGIPADKQGSIFAAFAQADSSTTRKYGGTGLGLAICSHLVELMGGRLTVSSREGEGSRFSFTAQLQVMEEARVLRVGDLAGARVLVAARNTAFAAMLARRLAAAGLRAELLADAEALVAALEAARDGRDPVDFVLMDAALPPPGGFVLAERYRSVTPWLDRMVVLLDSHVLRRDLARCRELGLETRMSKPFSLEDLVEALQLARSGGEDALDDAFLAFDPSATLAEGEGFVEVRNEVLEVLLAEDNPVNQTVATRILERAGHRVTVVNNGEEAVDAFDHGHFDLILMDVQMPVMGGFEATQAIRAREARRSWAMSGRWQAIPIVAMTAHAMEGDRERCLEAGMDDYVSKPVRPAELLATIERARRRHDEMAAELSDVADRSLLDIGAAAVAQGADEVANLAHTRELLDGDDEAVEQLLQIFFRDLGGNISALRVAGETADFRRLSELAHAIKGSVGIFGGSRAEKAARRLEACARNEDPAVGGEPVADLLRELNLLANNLRPHLRRR</sequence>
<dbReference type="FunFam" id="1.10.287.130:FF:000002">
    <property type="entry name" value="Two-component osmosensing histidine kinase"/>
    <property type="match status" value="1"/>
</dbReference>
<dbReference type="InterPro" id="IPR001789">
    <property type="entry name" value="Sig_transdc_resp-reg_receiver"/>
</dbReference>
<dbReference type="PRINTS" id="PR00344">
    <property type="entry name" value="BCTRLSENSOR"/>
</dbReference>
<organism evidence="25 26">
    <name type="scientific">Pseudothauera lacus</name>
    <dbReference type="NCBI Taxonomy" id="2136175"/>
    <lineage>
        <taxon>Bacteria</taxon>
        <taxon>Pseudomonadati</taxon>
        <taxon>Pseudomonadota</taxon>
        <taxon>Betaproteobacteria</taxon>
        <taxon>Rhodocyclales</taxon>
        <taxon>Zoogloeaceae</taxon>
        <taxon>Pseudothauera</taxon>
    </lineage>
</organism>
<evidence type="ECO:0000256" key="6">
    <source>
        <dbReference type="ARBA" id="ARBA00022679"/>
    </source>
</evidence>
<dbReference type="EC" id="2.7.13.3" evidence="3"/>
<evidence type="ECO:0000256" key="20">
    <source>
        <dbReference type="SAM" id="Coils"/>
    </source>
</evidence>
<reference evidence="25 26" key="2">
    <citation type="submission" date="2018-04" db="EMBL/GenBank/DDBJ databases">
        <title>Thauera lacus sp. nov., isolated from an saline lake in Inner Mongolia, China.</title>
        <authorList>
            <person name="Liang Q.-Y."/>
        </authorList>
    </citation>
    <scope>NUCLEOTIDE SEQUENCE [LARGE SCALE GENOMIC DNA]</scope>
    <source>
        <strain evidence="25 26">D20</strain>
    </source>
</reference>
<feature type="domain" description="HPt" evidence="24">
    <location>
        <begin position="745"/>
        <end position="842"/>
    </location>
</feature>
<evidence type="ECO:0000256" key="7">
    <source>
        <dbReference type="ARBA" id="ARBA00022692"/>
    </source>
</evidence>
<dbReference type="PROSITE" id="PS50113">
    <property type="entry name" value="PAC"/>
    <property type="match status" value="1"/>
</dbReference>
<dbReference type="Gene3D" id="3.30.565.10">
    <property type="entry name" value="Histidine kinase-like ATPase, C-terminal domain"/>
    <property type="match status" value="1"/>
</dbReference>
<keyword evidence="26" id="KW-1185">Reference proteome</keyword>
<feature type="modified residue" description="Phosphohistidine" evidence="18">
    <location>
        <position position="784"/>
    </location>
</feature>
<dbReference type="SMART" id="SM00086">
    <property type="entry name" value="PAC"/>
    <property type="match status" value="1"/>
</dbReference>
<evidence type="ECO:0000256" key="5">
    <source>
        <dbReference type="ARBA" id="ARBA00022553"/>
    </source>
</evidence>
<dbReference type="Gene3D" id="1.10.287.130">
    <property type="match status" value="1"/>
</dbReference>
<comment type="subunit">
    <text evidence="15">At low DSF concentrations, interacts with RpfF.</text>
</comment>
<dbReference type="CDD" id="cd16922">
    <property type="entry name" value="HATPase_EvgS-ArcB-TorS-like"/>
    <property type="match status" value="1"/>
</dbReference>
<dbReference type="InterPro" id="IPR036097">
    <property type="entry name" value="HisK_dim/P_sf"/>
</dbReference>
<dbReference type="GO" id="GO:0005524">
    <property type="term" value="F:ATP binding"/>
    <property type="evidence" value="ECO:0007669"/>
    <property type="project" value="UniProtKB-KW"/>
</dbReference>
<evidence type="ECO:0000256" key="8">
    <source>
        <dbReference type="ARBA" id="ARBA00022741"/>
    </source>
</evidence>
<keyword evidence="10" id="KW-0067">ATP-binding</keyword>
<dbReference type="InterPro" id="IPR000700">
    <property type="entry name" value="PAS-assoc_C"/>
</dbReference>
<evidence type="ECO:0000256" key="1">
    <source>
        <dbReference type="ARBA" id="ARBA00000085"/>
    </source>
</evidence>
<dbReference type="SMART" id="SM00388">
    <property type="entry name" value="HisKA"/>
    <property type="match status" value="1"/>
</dbReference>
<dbReference type="InterPro" id="IPR008207">
    <property type="entry name" value="Sig_transdc_His_kin_Hpt_dom"/>
</dbReference>
<dbReference type="InterPro" id="IPR003594">
    <property type="entry name" value="HATPase_dom"/>
</dbReference>
<evidence type="ECO:0000259" key="24">
    <source>
        <dbReference type="PROSITE" id="PS50894"/>
    </source>
</evidence>
<reference evidence="25 26" key="1">
    <citation type="submission" date="2018-03" db="EMBL/GenBank/DDBJ databases">
        <authorList>
            <person name="Keele B.F."/>
        </authorList>
    </citation>
    <scope>NUCLEOTIDE SEQUENCE [LARGE SCALE GENOMIC DNA]</scope>
    <source>
        <strain evidence="25 26">D20</strain>
    </source>
</reference>
<dbReference type="InterPro" id="IPR004358">
    <property type="entry name" value="Sig_transdc_His_kin-like_C"/>
</dbReference>
<evidence type="ECO:0000256" key="16">
    <source>
        <dbReference type="ARBA" id="ARBA00068150"/>
    </source>
</evidence>
<dbReference type="OrthoDB" id="8552871at2"/>
<feature type="coiled-coil region" evidence="20">
    <location>
        <begin position="11"/>
        <end position="45"/>
    </location>
</feature>
<dbReference type="SMART" id="SM00387">
    <property type="entry name" value="HATPase_c"/>
    <property type="match status" value="1"/>
</dbReference>
<dbReference type="FunFam" id="3.30.565.10:FF:000010">
    <property type="entry name" value="Sensor histidine kinase RcsC"/>
    <property type="match status" value="1"/>
</dbReference>
<dbReference type="Pfam" id="PF00512">
    <property type="entry name" value="HisKA"/>
    <property type="match status" value="1"/>
</dbReference>
<keyword evidence="8" id="KW-0547">Nucleotide-binding</keyword>